<sequence length="651" mass="75384">MDLLSQGALLLNCQIGKWPMKYLGVPIGVSHKKKVFWKPLIQKMDQKLASWKAQSLNEAGRLTLLKSVVESLPVYWLSIFKLPKGISKHMERLRRDFYWSHYKTTGSQNKKKMHLVAWEKICSPKKAGGLGLVSFETKNMALLSKWCSKWRLDRDRSWNKWMRYKYLCPKSSNVESFPEGSKKSDFIVSLADIQVNSPLRNDLSPKNFSWKLNNGYLVLFWEDSWFQGRALKDSFKSLYRISALKEVEVRIFYDLWECYEHQSEVFWTRNLRNCELEDMESLNKILENVRLSNSSDKLLWAVSGDTFTVKDGVKRIHDLFQHDLVQWSSFWNLKVPAKVLIFLWKLHSKILPTKNFLLSRIGSSFGSSLCSLCLTCEETIDHLFWECMCSKNCWRSILDWWGHSNKNAFNSLSEMWSSIYWYSHPSLKKVWHMVIVATLWTMWLVRNETIFRNQKFNLGTTTFLIKFRVKEWALAVDLINKDTLAWWDLNPVGSITRSEILRKQTLLLSGHEFIGFIDGSWRIKNGVVQAGIGGLLKDASGASKMTFSGPVLESNPLNTEMEALITFLNILKGKNLSISSLMIYTDNAALVELALKIKALGIVSSLKEERLKNHFRELHISLGKISRFENLEADGLAKNGAIFKTLTCSWF</sequence>
<accession>A0AAD8GWX8</accession>
<feature type="domain" description="Reverse transcriptase zinc-binding" evidence="1">
    <location>
        <begin position="324"/>
        <end position="394"/>
    </location>
</feature>
<evidence type="ECO:0000259" key="1">
    <source>
        <dbReference type="Pfam" id="PF13966"/>
    </source>
</evidence>
<dbReference type="GO" id="GO:0003676">
    <property type="term" value="F:nucleic acid binding"/>
    <property type="evidence" value="ECO:0007669"/>
    <property type="project" value="InterPro"/>
</dbReference>
<evidence type="ECO:0000313" key="2">
    <source>
        <dbReference type="EMBL" id="KAK1356108.1"/>
    </source>
</evidence>
<evidence type="ECO:0000313" key="3">
    <source>
        <dbReference type="Proteomes" id="UP001237642"/>
    </source>
</evidence>
<dbReference type="Gene3D" id="3.30.420.10">
    <property type="entry name" value="Ribonuclease H-like superfamily/Ribonuclease H"/>
    <property type="match status" value="1"/>
</dbReference>
<dbReference type="CDD" id="cd06222">
    <property type="entry name" value="RNase_H_like"/>
    <property type="match status" value="1"/>
</dbReference>
<organism evidence="2 3">
    <name type="scientific">Heracleum sosnowskyi</name>
    <dbReference type="NCBI Taxonomy" id="360622"/>
    <lineage>
        <taxon>Eukaryota</taxon>
        <taxon>Viridiplantae</taxon>
        <taxon>Streptophyta</taxon>
        <taxon>Embryophyta</taxon>
        <taxon>Tracheophyta</taxon>
        <taxon>Spermatophyta</taxon>
        <taxon>Magnoliopsida</taxon>
        <taxon>eudicotyledons</taxon>
        <taxon>Gunneridae</taxon>
        <taxon>Pentapetalae</taxon>
        <taxon>asterids</taxon>
        <taxon>campanulids</taxon>
        <taxon>Apiales</taxon>
        <taxon>Apiaceae</taxon>
        <taxon>Apioideae</taxon>
        <taxon>apioid superclade</taxon>
        <taxon>Tordylieae</taxon>
        <taxon>Tordyliinae</taxon>
        <taxon>Heracleum</taxon>
    </lineage>
</organism>
<reference evidence="2" key="2">
    <citation type="submission" date="2023-05" db="EMBL/GenBank/DDBJ databases">
        <authorList>
            <person name="Schelkunov M.I."/>
        </authorList>
    </citation>
    <scope>NUCLEOTIDE SEQUENCE</scope>
    <source>
        <strain evidence="2">Hsosn_3</strain>
        <tissue evidence="2">Leaf</tissue>
    </source>
</reference>
<dbReference type="SUPFAM" id="SSF53098">
    <property type="entry name" value="Ribonuclease H-like"/>
    <property type="match status" value="1"/>
</dbReference>
<dbReference type="PANTHER" id="PTHR33116">
    <property type="entry name" value="REVERSE TRANSCRIPTASE ZINC-BINDING DOMAIN-CONTAINING PROTEIN-RELATED-RELATED"/>
    <property type="match status" value="1"/>
</dbReference>
<dbReference type="EMBL" id="JAUIZM010000011">
    <property type="protein sequence ID" value="KAK1356108.1"/>
    <property type="molecule type" value="Genomic_DNA"/>
</dbReference>
<dbReference type="Proteomes" id="UP001237642">
    <property type="component" value="Unassembled WGS sequence"/>
</dbReference>
<dbReference type="PANTHER" id="PTHR33116:SF78">
    <property type="entry name" value="OS12G0587133 PROTEIN"/>
    <property type="match status" value="1"/>
</dbReference>
<dbReference type="AlphaFoldDB" id="A0AAD8GWX8"/>
<dbReference type="InterPro" id="IPR044730">
    <property type="entry name" value="RNase_H-like_dom_plant"/>
</dbReference>
<comment type="caution">
    <text evidence="2">The sequence shown here is derived from an EMBL/GenBank/DDBJ whole genome shotgun (WGS) entry which is preliminary data.</text>
</comment>
<reference evidence="2" key="1">
    <citation type="submission" date="2023-02" db="EMBL/GenBank/DDBJ databases">
        <title>Genome of toxic invasive species Heracleum sosnowskyi carries increased number of genes despite the absence of recent whole-genome duplications.</title>
        <authorList>
            <person name="Schelkunov M."/>
            <person name="Shtratnikova V."/>
            <person name="Makarenko M."/>
            <person name="Klepikova A."/>
            <person name="Omelchenko D."/>
            <person name="Novikova G."/>
            <person name="Obukhova E."/>
            <person name="Bogdanov V."/>
            <person name="Penin A."/>
            <person name="Logacheva M."/>
        </authorList>
    </citation>
    <scope>NUCLEOTIDE SEQUENCE</scope>
    <source>
        <strain evidence="2">Hsosn_3</strain>
        <tissue evidence="2">Leaf</tissue>
    </source>
</reference>
<proteinExistence type="predicted"/>
<dbReference type="InterPro" id="IPR012337">
    <property type="entry name" value="RNaseH-like_sf"/>
</dbReference>
<keyword evidence="3" id="KW-1185">Reference proteome</keyword>
<gene>
    <name evidence="2" type="ORF">POM88_049364</name>
</gene>
<dbReference type="InterPro" id="IPR026960">
    <property type="entry name" value="RVT-Znf"/>
</dbReference>
<name>A0AAD8GWX8_9APIA</name>
<dbReference type="Pfam" id="PF13966">
    <property type="entry name" value="zf-RVT"/>
    <property type="match status" value="1"/>
</dbReference>
<dbReference type="InterPro" id="IPR036397">
    <property type="entry name" value="RNaseH_sf"/>
</dbReference>
<protein>
    <recommendedName>
        <fullName evidence="1">Reverse transcriptase zinc-binding domain-containing protein</fullName>
    </recommendedName>
</protein>